<feature type="transmembrane region" description="Helical" evidence="1">
    <location>
        <begin position="93"/>
        <end position="110"/>
    </location>
</feature>
<dbReference type="EMBL" id="JAUOTP010000003">
    <property type="protein sequence ID" value="MDO6414293.1"/>
    <property type="molecule type" value="Genomic_DNA"/>
</dbReference>
<evidence type="ECO:0000313" key="3">
    <source>
        <dbReference type="Proteomes" id="UP001169764"/>
    </source>
</evidence>
<keyword evidence="3" id="KW-1185">Reference proteome</keyword>
<evidence type="ECO:0000256" key="1">
    <source>
        <dbReference type="SAM" id="Phobius"/>
    </source>
</evidence>
<name>A0ABT8Y7J7_9SPHN</name>
<dbReference type="RefSeq" id="WP_303541367.1">
    <property type="nucleotide sequence ID" value="NZ_JAUOTP010000003.1"/>
</dbReference>
<dbReference type="Proteomes" id="UP001169764">
    <property type="component" value="Unassembled WGS sequence"/>
</dbReference>
<feature type="transmembrane region" description="Helical" evidence="1">
    <location>
        <begin position="63"/>
        <end position="81"/>
    </location>
</feature>
<keyword evidence="1" id="KW-0812">Transmembrane</keyword>
<keyword evidence="1" id="KW-0472">Membrane</keyword>
<comment type="caution">
    <text evidence="2">The sequence shown here is derived from an EMBL/GenBank/DDBJ whole genome shotgun (WGS) entry which is preliminary data.</text>
</comment>
<proteinExistence type="predicted"/>
<keyword evidence="1" id="KW-1133">Transmembrane helix</keyword>
<sequence length="125" mass="13426">MTELYILGPGGRRTPDPVSLYRLITFFAALAAMLRCGAEAPPLWRRDLAAPSLTARVFFAKRWIDPLAMVCGFLWMMIVMLGEPGKRVPPLQGAIAGGHVLALAGAAASARRGRPIKQSSCNACC</sequence>
<gene>
    <name evidence="2" type="ORF">Q4F19_07850</name>
</gene>
<accession>A0ABT8Y7J7</accession>
<organism evidence="2 3">
    <name type="scientific">Sphingomonas natans</name>
    <dbReference type="NCBI Taxonomy" id="3063330"/>
    <lineage>
        <taxon>Bacteria</taxon>
        <taxon>Pseudomonadati</taxon>
        <taxon>Pseudomonadota</taxon>
        <taxon>Alphaproteobacteria</taxon>
        <taxon>Sphingomonadales</taxon>
        <taxon>Sphingomonadaceae</taxon>
        <taxon>Sphingomonas</taxon>
    </lineage>
</organism>
<feature type="transmembrane region" description="Helical" evidence="1">
    <location>
        <begin position="20"/>
        <end position="38"/>
    </location>
</feature>
<evidence type="ECO:0000313" key="2">
    <source>
        <dbReference type="EMBL" id="MDO6414293.1"/>
    </source>
</evidence>
<protein>
    <submittedName>
        <fullName evidence="2">Uncharacterized protein</fullName>
    </submittedName>
</protein>
<reference evidence="2" key="1">
    <citation type="submission" date="2023-07" db="EMBL/GenBank/DDBJ databases">
        <authorList>
            <person name="Kim M."/>
        </authorList>
    </citation>
    <scope>NUCLEOTIDE SEQUENCE</scope>
    <source>
        <strain evidence="2">BIUV-7</strain>
    </source>
</reference>